<dbReference type="Gene3D" id="3.40.50.150">
    <property type="entry name" value="Vaccinia Virus protein VP39"/>
    <property type="match status" value="1"/>
</dbReference>
<dbReference type="GO" id="GO:0032259">
    <property type="term" value="P:methylation"/>
    <property type="evidence" value="ECO:0007669"/>
    <property type="project" value="UniProtKB-KW"/>
</dbReference>
<sequence length="294" mass="32049">MVAANNFTCVRPAHRGTVSRVTDDYLALNRANWDERAPLHAASADYDLANFLADPNFIGSDLRFDLPLLGDVRGLRGVHLQCHIGTDTLGLARLGATMTGLDLSPGSLAQARALAEKTGAAIEFVESDVYAAETALGAARFDLVYSSVGTLCWLPDVARWARTVAALLRPGGRLFLRDGHPVLQSVDETHTDRLVIGYPYFETAEPVVFSDDTTYVATDTRLTATTTHEWNHGLGEIVQAVLDAGLTLTGLTEHRSVPWEALPGRMTYDASGEYRLTDQPERLPLSFTLQARKP</sequence>
<dbReference type="EMBL" id="QZFU01000019">
    <property type="protein sequence ID" value="RJO74737.1"/>
    <property type="molecule type" value="Genomic_DNA"/>
</dbReference>
<evidence type="ECO:0000313" key="2">
    <source>
        <dbReference type="EMBL" id="RJO74737.1"/>
    </source>
</evidence>
<evidence type="ECO:0000313" key="3">
    <source>
        <dbReference type="Proteomes" id="UP000266677"/>
    </source>
</evidence>
<dbReference type="CDD" id="cd02440">
    <property type="entry name" value="AdoMet_MTases"/>
    <property type="match status" value="1"/>
</dbReference>
<organism evidence="2 3">
    <name type="scientific">Nocardia panacis</name>
    <dbReference type="NCBI Taxonomy" id="2340916"/>
    <lineage>
        <taxon>Bacteria</taxon>
        <taxon>Bacillati</taxon>
        <taxon>Actinomycetota</taxon>
        <taxon>Actinomycetes</taxon>
        <taxon>Mycobacteriales</taxon>
        <taxon>Nocardiaceae</taxon>
        <taxon>Nocardia</taxon>
    </lineage>
</organism>
<name>A0A3A4KYY3_9NOCA</name>
<dbReference type="PANTHER" id="PTHR43464:SF82">
    <property type="entry name" value="METHYLTRANSFERASE DOMAIN-CONTAINING PROTEIN"/>
    <property type="match status" value="1"/>
</dbReference>
<dbReference type="GO" id="GO:0008168">
    <property type="term" value="F:methyltransferase activity"/>
    <property type="evidence" value="ECO:0007669"/>
    <property type="project" value="UniProtKB-KW"/>
</dbReference>
<dbReference type="Pfam" id="PF13649">
    <property type="entry name" value="Methyltransf_25"/>
    <property type="match status" value="1"/>
</dbReference>
<comment type="caution">
    <text evidence="2">The sequence shown here is derived from an EMBL/GenBank/DDBJ whole genome shotgun (WGS) entry which is preliminary data.</text>
</comment>
<proteinExistence type="predicted"/>
<evidence type="ECO:0000259" key="1">
    <source>
        <dbReference type="Pfam" id="PF13649"/>
    </source>
</evidence>
<dbReference type="InterPro" id="IPR041698">
    <property type="entry name" value="Methyltransf_25"/>
</dbReference>
<dbReference type="PANTHER" id="PTHR43464">
    <property type="entry name" value="METHYLTRANSFERASE"/>
    <property type="match status" value="1"/>
</dbReference>
<dbReference type="OrthoDB" id="8385759at2"/>
<reference evidence="2 3" key="1">
    <citation type="submission" date="2018-09" db="EMBL/GenBank/DDBJ databases">
        <title>YIM PH21274 draft genome.</title>
        <authorList>
            <person name="Miao C."/>
        </authorList>
    </citation>
    <scope>NUCLEOTIDE SEQUENCE [LARGE SCALE GENOMIC DNA]</scope>
    <source>
        <strain evidence="2 3">YIM PH 21724</strain>
    </source>
</reference>
<feature type="domain" description="Methyltransferase" evidence="1">
    <location>
        <begin position="81"/>
        <end position="172"/>
    </location>
</feature>
<dbReference type="AlphaFoldDB" id="A0A3A4KYY3"/>
<dbReference type="InterPro" id="IPR029063">
    <property type="entry name" value="SAM-dependent_MTases_sf"/>
</dbReference>
<keyword evidence="2" id="KW-0808">Transferase</keyword>
<dbReference type="SUPFAM" id="SSF53335">
    <property type="entry name" value="S-adenosyl-L-methionine-dependent methyltransferases"/>
    <property type="match status" value="1"/>
</dbReference>
<keyword evidence="2" id="KW-0489">Methyltransferase</keyword>
<keyword evidence="3" id="KW-1185">Reference proteome</keyword>
<protein>
    <submittedName>
        <fullName evidence="2">Class I SAM-dependent methyltransferase</fullName>
    </submittedName>
</protein>
<accession>A0A3A4KYY3</accession>
<gene>
    <name evidence="2" type="ORF">D5S18_14840</name>
</gene>
<dbReference type="Proteomes" id="UP000266677">
    <property type="component" value="Unassembled WGS sequence"/>
</dbReference>